<sequence length="688" mass="73169">MGLAWHGRVGWGHQVSSWLGARVRAQARGGWVGHVPLPCGLLHTAVLLTPAAAGRSGARGATHSACPGSRHVQHPAAPAHRAWGGAAGCSGWPAPAPCPGPRTRSAWGSAEGERTLSLPTAPRHVVLLVEGHPGTRTWRGGACPSPPPTMRRGNRLRILGLPTFPVSLLLPYGHIPSPSHSLFPVATLLLACLVFPVPKCSARVPSSLSPPSSLTSRNLPPGRTLIWVYCSTVNFSVQMGATGTYALSRWLCWKRKGREYMPLSDGLITTAGPRHKASETAFRKAPGAGWPTGAGATASFERPSPEPWETEIALSYSLPPDDREKPAQQDAGAAILPPQAQVAVTAPPGPHLAPGLRLPPSLTRQVNSHSSVAVFGQYGKRLQLKPGVGGEANAMQQQHCQLWRLLVWLSLAVEEGLAVHRDGALGGAEMPVGRGRLGLLLLGVLLTFLLYLLLPATQQERRLAGTRPEEGKRGRRVANTTARSGMAAGEPPVFYREASAGPQASGAASPGRPDVLFLHGQAFTSKTWEALGTLALLAGEGYRAVAIDLPGYGDSPPAEMATAQDRVAFLDHVLQELGIRRPVLVSPSMSGRFALPFLLAQGDQLAGFVPIAPVGTKDYTAEQYRRVQTPTLILYGDRDTILAPQALQSLRQLPGHRVAVVPDAGHACYLDKPDDFHRALLGFLHQLK</sequence>
<comment type="subcellular location">
    <subcellularLocation>
        <location evidence="1">Cytoplasm</location>
    </subcellularLocation>
    <subcellularLocation>
        <location evidence="2">Membrane</location>
        <topology evidence="2">Single-pass type II membrane protein</topology>
    </subcellularLocation>
</comment>
<feature type="transmembrane region" description="Helical" evidence="15">
    <location>
        <begin position="437"/>
        <end position="454"/>
    </location>
</feature>
<evidence type="ECO:0000256" key="7">
    <source>
        <dbReference type="ARBA" id="ARBA00022989"/>
    </source>
</evidence>
<evidence type="ECO:0000256" key="15">
    <source>
        <dbReference type="SAM" id="Phobius"/>
    </source>
</evidence>
<proteinExistence type="inferred from homology"/>
<dbReference type="GO" id="GO:0005737">
    <property type="term" value="C:cytoplasm"/>
    <property type="evidence" value="ECO:0007669"/>
    <property type="project" value="UniProtKB-SubCell"/>
</dbReference>
<dbReference type="GO" id="GO:0016020">
    <property type="term" value="C:membrane"/>
    <property type="evidence" value="ECO:0007669"/>
    <property type="project" value="UniProtKB-SubCell"/>
</dbReference>
<dbReference type="SUPFAM" id="SSF53474">
    <property type="entry name" value="alpha/beta-Hydrolases"/>
    <property type="match status" value="1"/>
</dbReference>
<evidence type="ECO:0000256" key="12">
    <source>
        <dbReference type="ARBA" id="ARBA00073591"/>
    </source>
</evidence>
<evidence type="ECO:0000256" key="6">
    <source>
        <dbReference type="ARBA" id="ARBA00022968"/>
    </source>
</evidence>
<dbReference type="Ensembl" id="ENSFTIT00000000556.1">
    <property type="protein sequence ID" value="ENSFTIP00000000530.1"/>
    <property type="gene ID" value="ENSFTIG00000000371.1"/>
</dbReference>
<evidence type="ECO:0000256" key="9">
    <source>
        <dbReference type="ARBA" id="ARBA00023180"/>
    </source>
</evidence>
<keyword evidence="6" id="KW-0735">Signal-anchor</keyword>
<evidence type="ECO:0000256" key="4">
    <source>
        <dbReference type="ARBA" id="ARBA00022692"/>
    </source>
</evidence>
<evidence type="ECO:0000256" key="1">
    <source>
        <dbReference type="ARBA" id="ARBA00004496"/>
    </source>
</evidence>
<feature type="region of interest" description="Disordered" evidence="14">
    <location>
        <begin position="463"/>
        <end position="487"/>
    </location>
</feature>
<keyword evidence="4 15" id="KW-0812">Transmembrane</keyword>
<dbReference type="InterPro" id="IPR000073">
    <property type="entry name" value="AB_hydrolase_1"/>
</dbReference>
<dbReference type="InterPro" id="IPR029058">
    <property type="entry name" value="AB_hydrolase_fold"/>
</dbReference>
<evidence type="ECO:0000256" key="5">
    <source>
        <dbReference type="ARBA" id="ARBA00022801"/>
    </source>
</evidence>
<dbReference type="Pfam" id="PF12697">
    <property type="entry name" value="Abhydrolase_6"/>
    <property type="match status" value="1"/>
</dbReference>
<comment type="function">
    <text evidence="11">Possible role in granule neuron development.</text>
</comment>
<feature type="domain" description="AB hydrolase-1" evidence="16">
    <location>
        <begin position="619"/>
        <end position="673"/>
    </location>
</feature>
<feature type="domain" description="AB hydrolase-1" evidence="17">
    <location>
        <begin position="515"/>
        <end position="599"/>
    </location>
</feature>
<evidence type="ECO:0000256" key="10">
    <source>
        <dbReference type="ARBA" id="ARBA00037942"/>
    </source>
</evidence>
<dbReference type="Pfam" id="PF00561">
    <property type="entry name" value="Abhydrolase_1"/>
    <property type="match status" value="1"/>
</dbReference>
<evidence type="ECO:0000256" key="8">
    <source>
        <dbReference type="ARBA" id="ARBA00023136"/>
    </source>
</evidence>
<dbReference type="GO" id="GO:0016787">
    <property type="term" value="F:hydrolase activity"/>
    <property type="evidence" value="ECO:0007669"/>
    <property type="project" value="UniProtKB-KW"/>
</dbReference>
<dbReference type="FunFam" id="3.40.50.1820:FF:000093">
    <property type="entry name" value="protein ABHD14A isoform X1"/>
    <property type="match status" value="1"/>
</dbReference>
<evidence type="ECO:0000256" key="3">
    <source>
        <dbReference type="ARBA" id="ARBA00022490"/>
    </source>
</evidence>
<evidence type="ECO:0000256" key="14">
    <source>
        <dbReference type="SAM" id="MobiDB-lite"/>
    </source>
</evidence>
<keyword evidence="19" id="KW-1185">Reference proteome</keyword>
<evidence type="ECO:0000313" key="19">
    <source>
        <dbReference type="Proteomes" id="UP000694562"/>
    </source>
</evidence>
<keyword evidence="8 15" id="KW-0472">Membrane</keyword>
<evidence type="ECO:0000259" key="16">
    <source>
        <dbReference type="Pfam" id="PF00561"/>
    </source>
</evidence>
<keyword evidence="3" id="KW-0963">Cytoplasm</keyword>
<feature type="region of interest" description="Disordered" evidence="14">
    <location>
        <begin position="284"/>
        <end position="305"/>
    </location>
</feature>
<accession>A0A8C4TRY3</accession>
<keyword evidence="5" id="KW-0378">Hydrolase</keyword>
<evidence type="ECO:0000259" key="17">
    <source>
        <dbReference type="Pfam" id="PF12697"/>
    </source>
</evidence>
<evidence type="ECO:0000256" key="11">
    <source>
        <dbReference type="ARBA" id="ARBA00056841"/>
    </source>
</evidence>
<feature type="compositionally biased region" description="Basic and acidic residues" evidence="14">
    <location>
        <begin position="463"/>
        <end position="472"/>
    </location>
</feature>
<evidence type="ECO:0000256" key="2">
    <source>
        <dbReference type="ARBA" id="ARBA00004606"/>
    </source>
</evidence>
<name>A0A8C4TRY3_FALTI</name>
<dbReference type="PANTHER" id="PTHR46197:SF1">
    <property type="entry name" value="PROTEIN ABHD14A"/>
    <property type="match status" value="1"/>
</dbReference>
<evidence type="ECO:0000256" key="13">
    <source>
        <dbReference type="ARBA" id="ARBA00079023"/>
    </source>
</evidence>
<feature type="compositionally biased region" description="Low complexity" evidence="14">
    <location>
        <begin position="285"/>
        <end position="298"/>
    </location>
</feature>
<reference evidence="18" key="2">
    <citation type="submission" date="2025-09" db="UniProtKB">
        <authorList>
            <consortium name="Ensembl"/>
        </authorList>
    </citation>
    <scope>IDENTIFICATION</scope>
</reference>
<organism evidence="18 19">
    <name type="scientific">Falco tinnunculus</name>
    <name type="common">Common kestrel</name>
    <dbReference type="NCBI Taxonomy" id="100819"/>
    <lineage>
        <taxon>Eukaryota</taxon>
        <taxon>Metazoa</taxon>
        <taxon>Chordata</taxon>
        <taxon>Craniata</taxon>
        <taxon>Vertebrata</taxon>
        <taxon>Euteleostomi</taxon>
        <taxon>Archelosauria</taxon>
        <taxon>Archosauria</taxon>
        <taxon>Dinosauria</taxon>
        <taxon>Saurischia</taxon>
        <taxon>Theropoda</taxon>
        <taxon>Coelurosauria</taxon>
        <taxon>Aves</taxon>
        <taxon>Neognathae</taxon>
        <taxon>Neoaves</taxon>
        <taxon>Telluraves</taxon>
        <taxon>Australaves</taxon>
        <taxon>Falconiformes</taxon>
        <taxon>Falconidae</taxon>
        <taxon>Falco</taxon>
    </lineage>
</organism>
<reference evidence="18" key="1">
    <citation type="submission" date="2025-08" db="UniProtKB">
        <authorList>
            <consortium name="Ensembl"/>
        </authorList>
    </citation>
    <scope>IDENTIFICATION</scope>
</reference>
<comment type="similarity">
    <text evidence="10">Belongs to the AB hydrolase superfamily. ABHD14 family.</text>
</comment>
<protein>
    <recommendedName>
        <fullName evidence="12">Protein ABHD14A</fullName>
    </recommendedName>
    <alternativeName>
        <fullName evidence="13">Alpha/beta hydrolase domain-containing protein 14A</fullName>
    </alternativeName>
</protein>
<dbReference type="Gene3D" id="3.40.50.1820">
    <property type="entry name" value="alpha/beta hydrolase"/>
    <property type="match status" value="1"/>
</dbReference>
<dbReference type="PANTHER" id="PTHR46197">
    <property type="entry name" value="PROTEIN ABHD14B-LIKE"/>
    <property type="match status" value="1"/>
</dbReference>
<dbReference type="AlphaFoldDB" id="A0A8C4TRY3"/>
<dbReference type="OrthoDB" id="284184at2759"/>
<evidence type="ECO:0000313" key="18">
    <source>
        <dbReference type="Ensembl" id="ENSFTIP00000000530.1"/>
    </source>
</evidence>
<dbReference type="Proteomes" id="UP000694562">
    <property type="component" value="Unplaced"/>
</dbReference>
<keyword evidence="9" id="KW-0325">Glycoprotein</keyword>
<keyword evidence="7 15" id="KW-1133">Transmembrane helix</keyword>